<evidence type="ECO:0000313" key="2">
    <source>
        <dbReference type="Proteomes" id="UP000278031"/>
    </source>
</evidence>
<comment type="caution">
    <text evidence="1">The sequence shown here is derived from an EMBL/GenBank/DDBJ whole genome shotgun (WGS) entry which is preliminary data.</text>
</comment>
<organism evidence="1 2">
    <name type="scientific">Candidatus Iainarchaeum sp</name>
    <dbReference type="NCBI Taxonomy" id="3101447"/>
    <lineage>
        <taxon>Archaea</taxon>
        <taxon>Candidatus Iainarchaeota</taxon>
        <taxon>Candidatus Iainarchaeia</taxon>
        <taxon>Candidatus Iainarchaeales</taxon>
        <taxon>Candidatus Iainarchaeaceae</taxon>
        <taxon>Candidatus Iainarchaeum</taxon>
    </lineage>
</organism>
<name>A0A497JHE3_9ARCH</name>
<accession>A0A497JHE3</accession>
<evidence type="ECO:0000313" key="1">
    <source>
        <dbReference type="EMBL" id="RLG69788.1"/>
    </source>
</evidence>
<protein>
    <submittedName>
        <fullName evidence="1">Uncharacterized protein</fullName>
    </submittedName>
</protein>
<sequence>MPSISFVSERFSEWLREQRKGCVIAGYFPVIGPSFDEDVPWDVQVLDEVTSVYIKDEDFWKKIKDGQRIKKGDYLKAVIVR</sequence>
<proteinExistence type="predicted"/>
<dbReference type="Proteomes" id="UP000278031">
    <property type="component" value="Unassembled WGS sequence"/>
</dbReference>
<dbReference type="EMBL" id="QMWP01000108">
    <property type="protein sequence ID" value="RLG69788.1"/>
    <property type="molecule type" value="Genomic_DNA"/>
</dbReference>
<gene>
    <name evidence="1" type="ORF">DRO04_02860</name>
</gene>
<dbReference type="AlphaFoldDB" id="A0A497JHE3"/>
<reference evidence="1 2" key="1">
    <citation type="submission" date="2018-06" db="EMBL/GenBank/DDBJ databases">
        <title>Extensive metabolic versatility and redundancy in microbially diverse, dynamic hydrothermal sediments.</title>
        <authorList>
            <person name="Dombrowski N."/>
            <person name="Teske A."/>
            <person name="Baker B.J."/>
        </authorList>
    </citation>
    <scope>NUCLEOTIDE SEQUENCE [LARGE SCALE GENOMIC DNA]</scope>
    <source>
        <strain evidence="1">B51_G17</strain>
    </source>
</reference>